<gene>
    <name evidence="1" type="ORF">LYNGBM3L_41490</name>
</gene>
<evidence type="ECO:0000313" key="2">
    <source>
        <dbReference type="Proteomes" id="UP000003959"/>
    </source>
</evidence>
<protein>
    <submittedName>
        <fullName evidence="1">Uncharacterized protein</fullName>
    </submittedName>
</protein>
<dbReference type="AlphaFoldDB" id="F4XVM6"/>
<reference evidence="2" key="1">
    <citation type="journal article" date="2011" name="Proc. Natl. Acad. Sci. U.S.A.">
        <title>Genomic insights into the physiology and ecology of the marine filamentous cyanobacterium Lyngbya majuscula.</title>
        <authorList>
            <person name="Jones A.C."/>
            <person name="Monroe E.A."/>
            <person name="Podell S."/>
            <person name="Hess W.R."/>
            <person name="Klages S."/>
            <person name="Esquenazi E."/>
            <person name="Niessen S."/>
            <person name="Hoover H."/>
            <person name="Rothmann M."/>
            <person name="Lasken R.S."/>
            <person name="Yates J.R.III."/>
            <person name="Reinhardt R."/>
            <person name="Kube M."/>
            <person name="Burkart M.D."/>
            <person name="Allen E.E."/>
            <person name="Dorrestein P.C."/>
            <person name="Gerwick W.H."/>
            <person name="Gerwick L."/>
        </authorList>
    </citation>
    <scope>NUCLEOTIDE SEQUENCE [LARGE SCALE GENOMIC DNA]</scope>
    <source>
        <strain evidence="2">3L</strain>
    </source>
</reference>
<evidence type="ECO:0000313" key="1">
    <source>
        <dbReference type="EMBL" id="EGJ31289.1"/>
    </source>
</evidence>
<keyword evidence="2" id="KW-1185">Reference proteome</keyword>
<organism evidence="1 2">
    <name type="scientific">Moorena producens 3L</name>
    <dbReference type="NCBI Taxonomy" id="489825"/>
    <lineage>
        <taxon>Bacteria</taxon>
        <taxon>Bacillati</taxon>
        <taxon>Cyanobacteriota</taxon>
        <taxon>Cyanophyceae</taxon>
        <taxon>Coleofasciculales</taxon>
        <taxon>Coleofasciculaceae</taxon>
        <taxon>Moorena</taxon>
    </lineage>
</organism>
<accession>F4XVM6</accession>
<proteinExistence type="predicted"/>
<dbReference type="Proteomes" id="UP000003959">
    <property type="component" value="Unassembled WGS sequence"/>
</dbReference>
<name>F4XVM6_9CYAN</name>
<dbReference type="HOGENOM" id="CLU_2538858_0_0_3"/>
<sequence length="83" mass="8545">MGDKKAIQRGLGEAEVRPVANLITGQTHHYGLGGLHGANSGADAGSAHSPSPLAIAVVSPGDKTLDRVAFIVSRLCRKGLNIF</sequence>
<dbReference type="EMBL" id="GL890940">
    <property type="protein sequence ID" value="EGJ31289.1"/>
    <property type="molecule type" value="Genomic_DNA"/>
</dbReference>